<accession>D3FE12</accession>
<dbReference type="eggNOG" id="ENOG5030IP4">
    <property type="taxonomic scope" value="Bacteria"/>
</dbReference>
<dbReference type="RefSeq" id="WP_012934679.1">
    <property type="nucleotide sequence ID" value="NC_013739.1"/>
</dbReference>
<dbReference type="Proteomes" id="UP000008229">
    <property type="component" value="Chromosome"/>
</dbReference>
<gene>
    <name evidence="2" type="ordered locus">Cwoe_3209</name>
</gene>
<dbReference type="GO" id="GO:0003677">
    <property type="term" value="F:DNA binding"/>
    <property type="evidence" value="ECO:0007669"/>
    <property type="project" value="InterPro"/>
</dbReference>
<evidence type="ECO:0000313" key="3">
    <source>
        <dbReference type="Proteomes" id="UP000008229"/>
    </source>
</evidence>
<dbReference type="InterPro" id="IPR041657">
    <property type="entry name" value="HTH_17"/>
</dbReference>
<feature type="domain" description="Helix-turn-helix" evidence="1">
    <location>
        <begin position="100"/>
        <end position="146"/>
    </location>
</feature>
<keyword evidence="3" id="KW-1185">Reference proteome</keyword>
<dbReference type="NCBIfam" id="TIGR01764">
    <property type="entry name" value="excise"/>
    <property type="match status" value="1"/>
</dbReference>
<dbReference type="Pfam" id="PF12728">
    <property type="entry name" value="HTH_17"/>
    <property type="match status" value="1"/>
</dbReference>
<dbReference type="OrthoDB" id="5524782at2"/>
<dbReference type="AlphaFoldDB" id="D3FE12"/>
<dbReference type="EMBL" id="CP001854">
    <property type="protein sequence ID" value="ADB51628.1"/>
    <property type="molecule type" value="Genomic_DNA"/>
</dbReference>
<protein>
    <submittedName>
        <fullName evidence="2">DNA binding domain protein, excisionase family</fullName>
    </submittedName>
</protein>
<name>D3FE12_CONWI</name>
<sequence length="150" mass="16079">MPQPKTGGAEREALFVRIPTAQAQRLDRAAFELKVSKQDLISGLVARYVDPASPSSLEALRALNGPLDADGRRIVVEPGQPGLTLGRHEFTAAPPPVGDVLTLADAALLLQVAEEEVARLAQAGELPGRRIGEQWRFARQAILDWLGADA</sequence>
<evidence type="ECO:0000259" key="1">
    <source>
        <dbReference type="Pfam" id="PF12728"/>
    </source>
</evidence>
<dbReference type="InterPro" id="IPR010093">
    <property type="entry name" value="SinI_DNA-bd"/>
</dbReference>
<evidence type="ECO:0000313" key="2">
    <source>
        <dbReference type="EMBL" id="ADB51628.1"/>
    </source>
</evidence>
<dbReference type="KEGG" id="cwo:Cwoe_3209"/>
<dbReference type="HOGENOM" id="CLU_1737427_0_0_11"/>
<proteinExistence type="predicted"/>
<reference evidence="2 3" key="1">
    <citation type="journal article" date="2010" name="Stand. Genomic Sci.">
        <title>Complete genome sequence of Conexibacter woesei type strain (ID131577).</title>
        <authorList>
            <person name="Pukall R."/>
            <person name="Lapidus A."/>
            <person name="Glavina Del Rio T."/>
            <person name="Copeland A."/>
            <person name="Tice H."/>
            <person name="Cheng J.-F."/>
            <person name="Lucas S."/>
            <person name="Chen F."/>
            <person name="Nolan M."/>
            <person name="Bruce D."/>
            <person name="Goodwin L."/>
            <person name="Pitluck S."/>
            <person name="Mavromatis K."/>
            <person name="Ivanova N."/>
            <person name="Ovchinnikova G."/>
            <person name="Pati A."/>
            <person name="Chen A."/>
            <person name="Palaniappan K."/>
            <person name="Land M."/>
            <person name="Hauser L."/>
            <person name="Chang Y.-J."/>
            <person name="Jeffries C.D."/>
            <person name="Chain P."/>
            <person name="Meincke L."/>
            <person name="Sims D."/>
            <person name="Brettin T."/>
            <person name="Detter J.C."/>
            <person name="Rohde M."/>
            <person name="Goeker M."/>
            <person name="Bristow J."/>
            <person name="Eisen J.A."/>
            <person name="Markowitz V."/>
            <person name="Kyrpides N.C."/>
            <person name="Klenk H.-P."/>
            <person name="Hugenholtz P."/>
        </authorList>
    </citation>
    <scope>NUCLEOTIDE SEQUENCE [LARGE SCALE GENOMIC DNA]</scope>
    <source>
        <strain evidence="3">DSM 14684 / CIP 108061 / JCM 11494 / NBRC 100937 / ID131577</strain>
    </source>
</reference>
<dbReference type="STRING" id="469383.Cwoe_3209"/>
<reference evidence="3" key="2">
    <citation type="submission" date="2010-01" db="EMBL/GenBank/DDBJ databases">
        <title>The complete genome of Conexibacter woesei DSM 14684.</title>
        <authorList>
            <consortium name="US DOE Joint Genome Institute (JGI-PGF)"/>
            <person name="Lucas S."/>
            <person name="Copeland A."/>
            <person name="Lapidus A."/>
            <person name="Glavina del Rio T."/>
            <person name="Dalin E."/>
            <person name="Tice H."/>
            <person name="Bruce D."/>
            <person name="Goodwin L."/>
            <person name="Pitluck S."/>
            <person name="Kyrpides N."/>
            <person name="Mavromatis K."/>
            <person name="Ivanova N."/>
            <person name="Mikhailova N."/>
            <person name="Chertkov O."/>
            <person name="Brettin T."/>
            <person name="Detter J.C."/>
            <person name="Han C."/>
            <person name="Larimer F."/>
            <person name="Land M."/>
            <person name="Hauser L."/>
            <person name="Markowitz V."/>
            <person name="Cheng J.-F."/>
            <person name="Hugenholtz P."/>
            <person name="Woyke T."/>
            <person name="Wu D."/>
            <person name="Pukall R."/>
            <person name="Steenblock K."/>
            <person name="Schneider S."/>
            <person name="Klenk H.-P."/>
            <person name="Eisen J.A."/>
        </authorList>
    </citation>
    <scope>NUCLEOTIDE SEQUENCE [LARGE SCALE GENOMIC DNA]</scope>
    <source>
        <strain evidence="3">DSM 14684 / CIP 108061 / JCM 11494 / NBRC 100937 / ID131577</strain>
    </source>
</reference>
<organism evidence="2 3">
    <name type="scientific">Conexibacter woesei (strain DSM 14684 / CCUG 47730 / CIP 108061 / JCM 11494 / NBRC 100937 / ID131577)</name>
    <dbReference type="NCBI Taxonomy" id="469383"/>
    <lineage>
        <taxon>Bacteria</taxon>
        <taxon>Bacillati</taxon>
        <taxon>Actinomycetota</taxon>
        <taxon>Thermoleophilia</taxon>
        <taxon>Solirubrobacterales</taxon>
        <taxon>Conexibacteraceae</taxon>
        <taxon>Conexibacter</taxon>
    </lineage>
</organism>